<evidence type="ECO:0000256" key="5">
    <source>
        <dbReference type="PROSITE-ProRule" id="PRU00533"/>
    </source>
</evidence>
<dbReference type="Gene3D" id="3.40.630.30">
    <property type="match status" value="1"/>
</dbReference>
<dbReference type="EC" id="2.3.1.184" evidence="6"/>
<dbReference type="Pfam" id="PF00765">
    <property type="entry name" value="Autoind_synth"/>
    <property type="match status" value="1"/>
</dbReference>
<keyword evidence="8" id="KW-1185">Reference proteome</keyword>
<organism evidence="7 8">
    <name type="scientific">Pyruvatibacter mobilis</name>
    <dbReference type="NCBI Taxonomy" id="1712261"/>
    <lineage>
        <taxon>Bacteria</taxon>
        <taxon>Pseudomonadati</taxon>
        <taxon>Pseudomonadota</taxon>
        <taxon>Alphaproteobacteria</taxon>
        <taxon>Hyphomicrobiales</taxon>
        <taxon>Parvibaculaceae</taxon>
        <taxon>Pyruvatibacter</taxon>
    </lineage>
</organism>
<dbReference type="GO" id="GO:0007165">
    <property type="term" value="P:signal transduction"/>
    <property type="evidence" value="ECO:0007669"/>
    <property type="project" value="TreeGrafter"/>
</dbReference>
<protein>
    <recommendedName>
        <fullName evidence="6">Acyl-homoserine-lactone synthase</fullName>
        <ecNumber evidence="6">2.3.1.184</ecNumber>
    </recommendedName>
    <alternativeName>
        <fullName evidence="6">Autoinducer synthesis protein</fullName>
    </alternativeName>
</protein>
<keyword evidence="1 5" id="KW-0673">Quorum sensing</keyword>
<dbReference type="Proteomes" id="UP000470384">
    <property type="component" value="Unassembled WGS sequence"/>
</dbReference>
<evidence type="ECO:0000256" key="6">
    <source>
        <dbReference type="RuleBase" id="RU361135"/>
    </source>
</evidence>
<evidence type="ECO:0000256" key="3">
    <source>
        <dbReference type="ARBA" id="ARBA00022691"/>
    </source>
</evidence>
<accession>A0A845QCS1</accession>
<dbReference type="PROSITE" id="PS51187">
    <property type="entry name" value="AUTOINDUCER_SYNTH_2"/>
    <property type="match status" value="1"/>
</dbReference>
<dbReference type="RefSeq" id="WP_027839258.1">
    <property type="nucleotide sequence ID" value="NZ_BMHN01000001.1"/>
</dbReference>
<dbReference type="InterPro" id="IPR001690">
    <property type="entry name" value="Autoind_synthase"/>
</dbReference>
<evidence type="ECO:0000256" key="4">
    <source>
        <dbReference type="ARBA" id="ARBA00022929"/>
    </source>
</evidence>
<reference evidence="7 8" key="1">
    <citation type="journal article" date="2016" name="Int. J. Syst. Evol. Microbiol.">
        <title>Pyruvatibacter mobilis gen. nov., sp. nov., a marine bacterium from the culture broth of Picochlorum sp. 122.</title>
        <authorList>
            <person name="Wang G."/>
            <person name="Tang M."/>
            <person name="Wu H."/>
            <person name="Dai S."/>
            <person name="Li T."/>
            <person name="Chen C."/>
            <person name="He H."/>
            <person name="Fan J."/>
            <person name="Xiang W."/>
            <person name="Li X."/>
        </authorList>
    </citation>
    <scope>NUCLEOTIDE SEQUENCE [LARGE SCALE GENOMIC DNA]</scope>
    <source>
        <strain evidence="7 8">GYP-11</strain>
    </source>
</reference>
<dbReference type="GeneID" id="300655522"/>
<evidence type="ECO:0000313" key="8">
    <source>
        <dbReference type="Proteomes" id="UP000470384"/>
    </source>
</evidence>
<evidence type="ECO:0000256" key="2">
    <source>
        <dbReference type="ARBA" id="ARBA00022679"/>
    </source>
</evidence>
<dbReference type="GO" id="GO:0009372">
    <property type="term" value="P:quorum sensing"/>
    <property type="evidence" value="ECO:0007669"/>
    <property type="project" value="UniProtKB-UniRule"/>
</dbReference>
<dbReference type="EMBL" id="WXYQ01000007">
    <property type="protein sequence ID" value="NBG96372.1"/>
    <property type="molecule type" value="Genomic_DNA"/>
</dbReference>
<comment type="caution">
    <text evidence="7">The sequence shown here is derived from an EMBL/GenBank/DDBJ whole genome shotgun (WGS) entry which is preliminary data.</text>
</comment>
<name>A0A845QCS1_9HYPH</name>
<evidence type="ECO:0000256" key="1">
    <source>
        <dbReference type="ARBA" id="ARBA00022654"/>
    </source>
</evidence>
<keyword evidence="3 6" id="KW-0949">S-adenosyl-L-methionine</keyword>
<gene>
    <name evidence="7" type="ORF">GTQ45_11565</name>
</gene>
<dbReference type="OrthoDB" id="6169313at2"/>
<dbReference type="SUPFAM" id="SSF55729">
    <property type="entry name" value="Acyl-CoA N-acyltransferases (Nat)"/>
    <property type="match status" value="1"/>
</dbReference>
<dbReference type="AlphaFoldDB" id="A0A845QCS1"/>
<comment type="similarity">
    <text evidence="5 6">Belongs to the autoinducer synthase family.</text>
</comment>
<keyword evidence="4 5" id="KW-0071">Autoinducer synthesis</keyword>
<dbReference type="GO" id="GO:0061579">
    <property type="term" value="F:N-acyl homoserine lactone synthase activity"/>
    <property type="evidence" value="ECO:0007669"/>
    <property type="project" value="UniProtKB-UniRule"/>
</dbReference>
<comment type="catalytic activity">
    <reaction evidence="6">
        <text>a fatty acyl-[ACP] + S-adenosyl-L-methionine = an N-acyl-L-homoserine lactone + S-methyl-5'-thioadenosine + holo-[ACP] + H(+)</text>
        <dbReference type="Rhea" id="RHEA:10096"/>
        <dbReference type="Rhea" id="RHEA-COMP:9685"/>
        <dbReference type="Rhea" id="RHEA-COMP:14125"/>
        <dbReference type="ChEBI" id="CHEBI:15378"/>
        <dbReference type="ChEBI" id="CHEBI:17509"/>
        <dbReference type="ChEBI" id="CHEBI:55474"/>
        <dbReference type="ChEBI" id="CHEBI:59789"/>
        <dbReference type="ChEBI" id="CHEBI:64479"/>
        <dbReference type="ChEBI" id="CHEBI:138651"/>
        <dbReference type="EC" id="2.3.1.184"/>
    </reaction>
</comment>
<proteinExistence type="inferred from homology"/>
<sequence length="231" mass="25804">MIYEFALARPCAAPYPHEQIHASMHRLRHALYRQGAKWTLPELDNMEFDEFDTLAARYLVGIDDTGQVRAQSRMITCDRPYMLASLWPELAQAVPLPRSARDAEGSRTGVDVSLPVADYRRWFAMLLIANVEWAVSHGIERLSFVTYQRVAEKSLEGAGLDVTYYGPTMSFPDGRFIAGYFPVSESLAASLRDLNRIDGQVFVPLPDQAPADTRRPAIAAATGKEKRDAVA</sequence>
<dbReference type="InterPro" id="IPR016181">
    <property type="entry name" value="Acyl_CoA_acyltransferase"/>
</dbReference>
<dbReference type="PANTHER" id="PTHR39322">
    <property type="entry name" value="ACYL-HOMOSERINE-LACTONE SYNTHASE"/>
    <property type="match status" value="1"/>
</dbReference>
<dbReference type="PANTHER" id="PTHR39322:SF1">
    <property type="entry name" value="ISOVALERYL-HOMOSERINE LACTONE SYNTHASE"/>
    <property type="match status" value="1"/>
</dbReference>
<dbReference type="PRINTS" id="PR01549">
    <property type="entry name" value="AUTOINDCRSYN"/>
</dbReference>
<keyword evidence="2 6" id="KW-0808">Transferase</keyword>
<evidence type="ECO:0000313" key="7">
    <source>
        <dbReference type="EMBL" id="NBG96372.1"/>
    </source>
</evidence>